<organism evidence="1">
    <name type="scientific">Candidatus Kentrum sp. LFY</name>
    <dbReference type="NCBI Taxonomy" id="2126342"/>
    <lineage>
        <taxon>Bacteria</taxon>
        <taxon>Pseudomonadati</taxon>
        <taxon>Pseudomonadota</taxon>
        <taxon>Gammaproteobacteria</taxon>
        <taxon>Candidatus Kentrum</taxon>
    </lineage>
</organism>
<proteinExistence type="predicted"/>
<dbReference type="AlphaFoldDB" id="A0A450UI50"/>
<reference evidence="1" key="1">
    <citation type="submission" date="2019-02" db="EMBL/GenBank/DDBJ databases">
        <authorList>
            <person name="Gruber-Vodicka R. H."/>
            <person name="Seah K. B. B."/>
        </authorList>
    </citation>
    <scope>NUCLEOTIDE SEQUENCE</scope>
    <source>
        <strain evidence="1">BECK_M7</strain>
    </source>
</reference>
<evidence type="ECO:0000313" key="1">
    <source>
        <dbReference type="EMBL" id="VFJ92216.1"/>
    </source>
</evidence>
<dbReference type="EMBL" id="CAADFF010000032">
    <property type="protein sequence ID" value="VFJ92216.1"/>
    <property type="molecule type" value="Genomic_DNA"/>
</dbReference>
<name>A0A450UI50_9GAMM</name>
<gene>
    <name evidence="1" type="ORF">BECKLFY1418B_GA0070995_103215</name>
</gene>
<sequence length="98" mass="11262">MANANNRLAGYWKVDGMIFGFASMLAARQTRTARNISRYTDSFRQCPSRQFRQFDGNEHGRLVEITPRPRFVLIEDAHHVVFCGLGIRQYGRPCPISD</sequence>
<protein>
    <submittedName>
        <fullName evidence="1">Uncharacterized protein</fullName>
    </submittedName>
</protein>
<accession>A0A450UI50</accession>